<evidence type="ECO:0000256" key="1">
    <source>
        <dbReference type="SAM" id="Phobius"/>
    </source>
</evidence>
<proteinExistence type="predicted"/>
<dbReference type="InterPro" id="IPR029044">
    <property type="entry name" value="Nucleotide-diphossugar_trans"/>
</dbReference>
<dbReference type="SUPFAM" id="SSF53448">
    <property type="entry name" value="Nucleotide-diphospho-sugar transferases"/>
    <property type="match status" value="1"/>
</dbReference>
<sequence length="345" mass="41003">MLSVSSKILKSRFLLILLFTVAIILTVIYFADPVKIPVPAFEQLYTSAAAAHAEKKPYFDKESNHDKKIFDNFDNVTGAEHFIVPNIIHFIRFQTFELDFVDYMVLLAALRNHKPDKFFFHTNVENAQFTGKYWGLVQQDEDLWSRIKVLFLEAPSEIFGQKLSEGWRFYHGSDIGRIHVLMKYGGIYIDNDSYVIRSLDKYRKFEFVVNWDDDQFMGTQIIIAHKNARFLPLWLDSYRDYRPDKWYYNAGERPTMEILHRKPELIHRVKGEFGAAVNVSMQLYFDPKFDWRRYDAVHLLTSHRYYLDPYFNKTPVFNENNIREYEFPFGEMAREVLDKFNGIIE</sequence>
<accession>A0A8J2WLJ5</accession>
<dbReference type="Pfam" id="PF04488">
    <property type="entry name" value="Gly_transf_sug"/>
    <property type="match status" value="1"/>
</dbReference>
<dbReference type="AlphaFoldDB" id="A0A8J2WLJ5"/>
<comment type="caution">
    <text evidence="2">The sequence shown here is derived from an EMBL/GenBank/DDBJ whole genome shotgun (WGS) entry which is preliminary data.</text>
</comment>
<dbReference type="InterPro" id="IPR007577">
    <property type="entry name" value="GlycoTrfase_DXD_sugar-bd_CS"/>
</dbReference>
<keyword evidence="1" id="KW-1133">Transmembrane helix</keyword>
<protein>
    <recommendedName>
        <fullName evidence="4">Sulfotransferase sult</fullName>
    </recommendedName>
</protein>
<evidence type="ECO:0008006" key="4">
    <source>
        <dbReference type="Google" id="ProtNLM"/>
    </source>
</evidence>
<feature type="transmembrane region" description="Helical" evidence="1">
    <location>
        <begin position="12"/>
        <end position="31"/>
    </location>
</feature>
<dbReference type="Gene3D" id="3.90.550.20">
    <property type="match status" value="1"/>
</dbReference>
<dbReference type="EMBL" id="CAKKLH010000112">
    <property type="protein sequence ID" value="CAH0103532.1"/>
    <property type="molecule type" value="Genomic_DNA"/>
</dbReference>
<organism evidence="2 3">
    <name type="scientific">Daphnia galeata</name>
    <dbReference type="NCBI Taxonomy" id="27404"/>
    <lineage>
        <taxon>Eukaryota</taxon>
        <taxon>Metazoa</taxon>
        <taxon>Ecdysozoa</taxon>
        <taxon>Arthropoda</taxon>
        <taxon>Crustacea</taxon>
        <taxon>Branchiopoda</taxon>
        <taxon>Diplostraca</taxon>
        <taxon>Cladocera</taxon>
        <taxon>Anomopoda</taxon>
        <taxon>Daphniidae</taxon>
        <taxon>Daphnia</taxon>
    </lineage>
</organism>
<dbReference type="OrthoDB" id="409543at2759"/>
<evidence type="ECO:0000313" key="2">
    <source>
        <dbReference type="EMBL" id="CAH0103532.1"/>
    </source>
</evidence>
<dbReference type="PANTHER" id="PTHR46830:SF1">
    <property type="entry name" value="ALPHA-1,4-N-ACETYLGLUCOSAMINYLTRANSFERASE"/>
    <property type="match status" value="1"/>
</dbReference>
<evidence type="ECO:0000313" key="3">
    <source>
        <dbReference type="Proteomes" id="UP000789390"/>
    </source>
</evidence>
<gene>
    <name evidence="2" type="ORF">DGAL_LOCUS6106</name>
</gene>
<name>A0A8J2WLJ5_9CRUS</name>
<dbReference type="Proteomes" id="UP000789390">
    <property type="component" value="Unassembled WGS sequence"/>
</dbReference>
<keyword evidence="3" id="KW-1185">Reference proteome</keyword>
<keyword evidence="1" id="KW-0472">Membrane</keyword>
<keyword evidence="1" id="KW-0812">Transmembrane</keyword>
<reference evidence="2" key="1">
    <citation type="submission" date="2021-11" db="EMBL/GenBank/DDBJ databases">
        <authorList>
            <person name="Schell T."/>
        </authorList>
    </citation>
    <scope>NUCLEOTIDE SEQUENCE</scope>
    <source>
        <strain evidence="2">M5</strain>
    </source>
</reference>
<dbReference type="PANTHER" id="PTHR46830">
    <property type="entry name" value="TRANSFERASE, PUTATIVE-RELATED"/>
    <property type="match status" value="1"/>
</dbReference>